<dbReference type="AlphaFoldDB" id="A0A397HB19"/>
<dbReference type="Proteomes" id="UP000266861">
    <property type="component" value="Unassembled WGS sequence"/>
</dbReference>
<protein>
    <recommendedName>
        <fullName evidence="3">Protein kinase domain-containing protein</fullName>
    </recommendedName>
</protein>
<dbReference type="EMBL" id="PQFF01000334">
    <property type="protein sequence ID" value="RHZ58766.1"/>
    <property type="molecule type" value="Genomic_DNA"/>
</dbReference>
<accession>A0A397HB19</accession>
<comment type="caution">
    <text evidence="1">The sequence shown here is derived from an EMBL/GenBank/DDBJ whole genome shotgun (WGS) entry which is preliminary data.</text>
</comment>
<dbReference type="OrthoDB" id="266718at2759"/>
<evidence type="ECO:0000313" key="1">
    <source>
        <dbReference type="EMBL" id="RHZ58766.1"/>
    </source>
</evidence>
<keyword evidence="2" id="KW-1185">Reference proteome</keyword>
<name>A0A397HB19_9GLOM</name>
<evidence type="ECO:0000313" key="2">
    <source>
        <dbReference type="Proteomes" id="UP000266861"/>
    </source>
</evidence>
<sequence length="238" mass="27478">MNLLFVKFINDITCNNSQQEILHRTSKYKRNSNYKVKDLRKNATPTVLTSPNISTTLQSVSLETPFLKLFHQLFHKECVEYIAKGGFNQIYKATWRKTLVLTHSSFEACLDLTSSSTLIKLLVCLPYKLLLLTWTLSIDYVVVYKVRPIRMGLAEFMRQKRNCVLKVLNNSKNVDTKFSNESPKTKNYAFILDFAPNGDLNHSLRKNFNKSTSKPQMYGVTPYMEDARTLHLHQASIV</sequence>
<proteinExistence type="predicted"/>
<gene>
    <name evidence="1" type="ORF">Glove_368g5</name>
</gene>
<reference evidence="1 2" key="1">
    <citation type="submission" date="2018-08" db="EMBL/GenBank/DDBJ databases">
        <title>Genome and evolution of the arbuscular mycorrhizal fungus Diversispora epigaea (formerly Glomus versiforme) and its bacterial endosymbionts.</title>
        <authorList>
            <person name="Sun X."/>
            <person name="Fei Z."/>
            <person name="Harrison M."/>
        </authorList>
    </citation>
    <scope>NUCLEOTIDE SEQUENCE [LARGE SCALE GENOMIC DNA]</scope>
    <source>
        <strain evidence="1 2">IT104</strain>
    </source>
</reference>
<evidence type="ECO:0008006" key="3">
    <source>
        <dbReference type="Google" id="ProtNLM"/>
    </source>
</evidence>
<organism evidence="1 2">
    <name type="scientific">Diversispora epigaea</name>
    <dbReference type="NCBI Taxonomy" id="1348612"/>
    <lineage>
        <taxon>Eukaryota</taxon>
        <taxon>Fungi</taxon>
        <taxon>Fungi incertae sedis</taxon>
        <taxon>Mucoromycota</taxon>
        <taxon>Glomeromycotina</taxon>
        <taxon>Glomeromycetes</taxon>
        <taxon>Diversisporales</taxon>
        <taxon>Diversisporaceae</taxon>
        <taxon>Diversispora</taxon>
    </lineage>
</organism>